<evidence type="ECO:0000256" key="1">
    <source>
        <dbReference type="SAM" id="Phobius"/>
    </source>
</evidence>
<keyword evidence="1" id="KW-1133">Transmembrane helix</keyword>
<dbReference type="Proteomes" id="UP000606786">
    <property type="component" value="Unassembled WGS sequence"/>
</dbReference>
<proteinExistence type="evidence at transcript level"/>
<dbReference type="OrthoDB" id="204980at2759"/>
<dbReference type="AlphaFoldDB" id="W8B7A7"/>
<dbReference type="InterPro" id="IPR031984">
    <property type="entry name" value="SLC3A2_N"/>
</dbReference>
<sequence>MSPPNENTRLLGNCTAKNSSNGHVPPQTKENSYYIDVMEKPLYNGYAPLLEDGDFSASLSLEELLPFVDDPWWQKLRRTLFCTFWLVFWLILITACTLAYMQNDKQCGPTIAVTTIPTSAMTVGVVQNS</sequence>
<name>W8B7A7_CERCA</name>
<reference evidence="4" key="1">
    <citation type="submission" date="2013-07" db="EMBL/GenBank/DDBJ databases">
        <authorList>
            <person name="Geib S."/>
        </authorList>
    </citation>
    <scope>NUCLEOTIDE SEQUENCE</scope>
</reference>
<organism evidence="4">
    <name type="scientific">Ceratitis capitata</name>
    <name type="common">Mediterranean fruit fly</name>
    <name type="synonym">Tephritis capitata</name>
    <dbReference type="NCBI Taxonomy" id="7213"/>
    <lineage>
        <taxon>Eukaryota</taxon>
        <taxon>Metazoa</taxon>
        <taxon>Ecdysozoa</taxon>
        <taxon>Arthropoda</taxon>
        <taxon>Hexapoda</taxon>
        <taxon>Insecta</taxon>
        <taxon>Pterygota</taxon>
        <taxon>Neoptera</taxon>
        <taxon>Endopterygota</taxon>
        <taxon>Diptera</taxon>
        <taxon>Brachycera</taxon>
        <taxon>Muscomorpha</taxon>
        <taxon>Tephritoidea</taxon>
        <taxon>Tephritidae</taxon>
        <taxon>Ceratitis</taxon>
        <taxon>Ceratitis</taxon>
    </lineage>
</organism>
<keyword evidence="5" id="KW-1185">Reference proteome</keyword>
<feature type="transmembrane region" description="Helical" evidence="1">
    <location>
        <begin position="80"/>
        <end position="101"/>
    </location>
</feature>
<evidence type="ECO:0000313" key="5">
    <source>
        <dbReference type="Proteomes" id="UP000606786"/>
    </source>
</evidence>
<accession>W8B7A7</accession>
<gene>
    <name evidence="3" type="ORF">CCAP1982_LOCUS1458</name>
</gene>
<evidence type="ECO:0000259" key="2">
    <source>
        <dbReference type="Pfam" id="PF16028"/>
    </source>
</evidence>
<dbReference type="EMBL" id="CAJHJT010000001">
    <property type="protein sequence ID" value="CAD6992609.1"/>
    <property type="molecule type" value="Genomic_DNA"/>
</dbReference>
<dbReference type="KEGG" id="ccat:101457649"/>
<keyword evidence="1" id="KW-0812">Transmembrane</keyword>
<reference evidence="3" key="3">
    <citation type="submission" date="2020-11" db="EMBL/GenBank/DDBJ databases">
        <authorList>
            <person name="Whitehead M."/>
        </authorList>
    </citation>
    <scope>NUCLEOTIDE SEQUENCE</scope>
    <source>
        <strain evidence="3">EGII</strain>
    </source>
</reference>
<protein>
    <submittedName>
        <fullName evidence="3">(Mediterranean fruit fly) hypothetical protein</fullName>
    </submittedName>
</protein>
<feature type="domain" description="Solute carrier family 3 member 2 N-terminal" evidence="2">
    <location>
        <begin position="57"/>
        <end position="109"/>
    </location>
</feature>
<evidence type="ECO:0000313" key="4">
    <source>
        <dbReference type="EMBL" id="JAB97070.1"/>
    </source>
</evidence>
<evidence type="ECO:0000313" key="3">
    <source>
        <dbReference type="EMBL" id="CAD6992609.1"/>
    </source>
</evidence>
<reference evidence="4" key="2">
    <citation type="journal article" date="2014" name="BMC Genomics">
        <title>A genomic perspective to assessing quality of mass-reared SIT flies used in Mediterranean fruit fly (Ceratitis capitata) eradication in California.</title>
        <authorList>
            <person name="Calla B."/>
            <person name="Hall B."/>
            <person name="Hou S."/>
            <person name="Geib S.M."/>
        </authorList>
    </citation>
    <scope>NUCLEOTIDE SEQUENCE</scope>
</reference>
<dbReference type="EMBL" id="GAMC01009485">
    <property type="protein sequence ID" value="JAB97070.1"/>
    <property type="molecule type" value="mRNA"/>
</dbReference>
<keyword evidence="1" id="KW-0472">Membrane</keyword>
<dbReference type="Pfam" id="PF16028">
    <property type="entry name" value="SLC3A2_N"/>
    <property type="match status" value="1"/>
</dbReference>